<keyword evidence="6 9" id="KW-1133">Transmembrane helix</keyword>
<proteinExistence type="predicted"/>
<evidence type="ECO:0000256" key="9">
    <source>
        <dbReference type="SAM" id="Phobius"/>
    </source>
</evidence>
<evidence type="ECO:0000256" key="1">
    <source>
        <dbReference type="ARBA" id="ARBA00004141"/>
    </source>
</evidence>
<evidence type="ECO:0000256" key="5">
    <source>
        <dbReference type="ARBA" id="ARBA00022840"/>
    </source>
</evidence>
<name>A0A2P6TXN4_CHLSO</name>
<dbReference type="Proteomes" id="UP000239899">
    <property type="component" value="Unassembled WGS sequence"/>
</dbReference>
<dbReference type="OrthoDB" id="66620at2759"/>
<dbReference type="Gene3D" id="3.40.50.300">
    <property type="entry name" value="P-loop containing nucleotide triphosphate hydrolases"/>
    <property type="match status" value="3"/>
</dbReference>
<keyword evidence="12" id="KW-1185">Reference proteome</keyword>
<sequence length="1636" mass="177060">MAWRVDSQAEAVPPSAGSAFDGTGSLLRLSFANAGALVRTSATARRDEDELIAAAREELLARTRTQLKRARSERAPEHERAQLADRLLTVEEGEPNFVEKLAHVLRQAGVRLPSVQVEYRNLTVEADALVGQRAVPSMKNAAVDAFKKLTLQGGIATENYTVLNDISGVLRPGSITLLLGPPGSGKTVLLQTLAGRLRPGRHVRIRGSMKYNGVEGSELQLHRTVAYVDQYNHHIPQLTVLETCQFSADCQTSLEADAQFALTFQRVAKSLALRKSQRALNEAAVDAAEGGGKPTVDPTSPPSKSPLSTPGLGPAGGSVAPGDAAPPAAAAGGQPCSSPLAGSDLLSKTPLASPEGVPALGKAEGSGGTSLAAPGGLEVEPEFAAALEEMVEQDAKVHLVLRVMGLSHAADTLVGDNLLRGVSGGERKRTTTAEVLCGPQSVLLMDEISTGLDSATTFSVVKSFSEAAKALDRTFLISLLQPPPEVLHLFDDLLLLTDGRVIFHGPIGMALSYFESALGLVCPPRKDAGSFLQEVTTPVGQYAYASSALLESRGLSEADRESTQLLTRPPEELLTSVEAMRETFWKTSEWGPAMLRELEVQPFSPAAGPPGALFTKRFANSRLRLTYLVLRRQVLLNKRSTVYYIARVLQAIIISLITASLFGTIQPSQEEGRKVISLSAFASMTLAMTSSPQIQLVFEHKPVYVKQRDMSLFPPAAYMLSFLLPQLLESVVETMLFGNIVYWACNFTREAGPYFTFLLVIWTSSNALGALFRLLAFSLPNLVVAQAFGGLLMLVLTVTAGFSVVRPAIPTWLIWVFWGNPLSWATRAIVANELDTARWSQPVEPGSSQTVGEAAAEPYGVYIGQVWVWSGVAFCWASLAILSWAGVVALTYTQPPKPRPTVSEEAQKEVLRQGILGKLQQLAEQHAQQKHHGMKGAKSIRASLAAAASRLGRIGRSTDVVPERGGAAAAASAAESGAASPNGRAMQSAAGGKAGAGARLDDVGAGGKGSQSLAVDFLPITLVCRNLSYYVDFKGDSPYVVQDGQDPGLQGKLQLLKSINVMAEPGTLTALVGGSGAGKTTLMDVILGRKTVGLIRGDIFVNGHKKDQATWSRVCGYVEQNDVHSAGTTVREALVFSARLRLTEDVTQAQIDALVEDTLRMVDLTTLQHSIVGDPGGVGLSIEQRKRLSIGVELVANPSVVFMDEPTSGLDARAAAIVMRSVKNVSRTNRTVMVTIHQPSMDIFEAFDWLILLQRGGRLTYHGPLGFESRDLIAYLEALPGVQPIQPGFNPATWMLEVTGGSMSTIYEDAGHDFPAMYAESELRRENEARMERLVEEGRRAHQPLSLAHRYATSRATQYTWLIKKYFAVWWRSPNYNFVRLLMTAGVGLLLGLIYMGQAKIDPAGTDVGTVNSIMGMIFTLTAFLGSFNTMTVQPVVGGEREVFYRERAASMYATGPFALATSLVEVPYLMAQSLLMVLIIYWAVGFQTTGWQWWYFYLTYTLSLTLFTFFGQVMVVVTPSLLLAQLLTGFTSMMWFMFSGFMVPYPSTPKGWKWAVRISPTTYMLWGLVGSQLGGNETPMTGYGPDPVPVNQFLAEVFDIKLDFIWWCTLIIAAFCLTFIAASATAMRFLNFQRR</sequence>
<dbReference type="GO" id="GO:0005524">
    <property type="term" value="F:ATP binding"/>
    <property type="evidence" value="ECO:0007669"/>
    <property type="project" value="UniProtKB-KW"/>
</dbReference>
<dbReference type="Pfam" id="PF00005">
    <property type="entry name" value="ABC_tran"/>
    <property type="match status" value="2"/>
</dbReference>
<accession>A0A2P6TXN4</accession>
<keyword evidence="2" id="KW-0813">Transport</keyword>
<comment type="subcellular location">
    <subcellularLocation>
        <location evidence="1">Membrane</location>
        <topology evidence="1">Multi-pass membrane protein</topology>
    </subcellularLocation>
</comment>
<feature type="transmembrane region" description="Helical" evidence="9">
    <location>
        <begin position="754"/>
        <end position="776"/>
    </location>
</feature>
<keyword evidence="3 9" id="KW-0812">Transmembrane</keyword>
<feature type="domain" description="ABC transporter" evidence="10">
    <location>
        <begin position="1022"/>
        <end position="1280"/>
    </location>
</feature>
<dbReference type="PANTHER" id="PTHR19241">
    <property type="entry name" value="ATP-BINDING CASSETTE TRANSPORTER"/>
    <property type="match status" value="1"/>
</dbReference>
<dbReference type="Pfam" id="PF01061">
    <property type="entry name" value="ABC2_membrane"/>
    <property type="match status" value="2"/>
</dbReference>
<dbReference type="GO" id="GO:0016020">
    <property type="term" value="C:membrane"/>
    <property type="evidence" value="ECO:0007669"/>
    <property type="project" value="UniProtKB-SubCell"/>
</dbReference>
<feature type="transmembrane region" description="Helical" evidence="9">
    <location>
        <begin position="812"/>
        <end position="830"/>
    </location>
</feature>
<feature type="transmembrane region" description="Helical" evidence="9">
    <location>
        <begin position="1523"/>
        <end position="1544"/>
    </location>
</feature>
<dbReference type="STRING" id="3076.A0A2P6TXN4"/>
<dbReference type="InterPro" id="IPR027417">
    <property type="entry name" value="P-loop_NTPase"/>
</dbReference>
<feature type="transmembrane region" description="Helical" evidence="9">
    <location>
        <begin position="1378"/>
        <end position="1397"/>
    </location>
</feature>
<dbReference type="InterPro" id="IPR013525">
    <property type="entry name" value="ABC2_TM"/>
</dbReference>
<feature type="transmembrane region" description="Helical" evidence="9">
    <location>
        <begin position="1605"/>
        <end position="1631"/>
    </location>
</feature>
<feature type="transmembrane region" description="Helical" evidence="9">
    <location>
        <begin position="866"/>
        <end position="890"/>
    </location>
</feature>
<keyword evidence="7 9" id="KW-0472">Membrane</keyword>
<evidence type="ECO:0000256" key="4">
    <source>
        <dbReference type="ARBA" id="ARBA00022741"/>
    </source>
</evidence>
<dbReference type="GO" id="GO:0071944">
    <property type="term" value="C:cell periphery"/>
    <property type="evidence" value="ECO:0007669"/>
    <property type="project" value="UniProtKB-ARBA"/>
</dbReference>
<evidence type="ECO:0000259" key="10">
    <source>
        <dbReference type="PROSITE" id="PS50893"/>
    </source>
</evidence>
<feature type="transmembrane region" description="Helical" evidence="9">
    <location>
        <begin position="718"/>
        <end position="742"/>
    </location>
</feature>
<keyword evidence="5 11" id="KW-0067">ATP-binding</keyword>
<evidence type="ECO:0000256" key="8">
    <source>
        <dbReference type="SAM" id="MobiDB-lite"/>
    </source>
</evidence>
<feature type="transmembrane region" description="Helical" evidence="9">
    <location>
        <begin position="1417"/>
        <end position="1437"/>
    </location>
</feature>
<feature type="transmembrane region" description="Helical" evidence="9">
    <location>
        <begin position="675"/>
        <end position="698"/>
    </location>
</feature>
<feature type="domain" description="ABC transporter" evidence="10">
    <location>
        <begin position="140"/>
        <end position="523"/>
    </location>
</feature>
<feature type="transmembrane region" description="Helical" evidence="9">
    <location>
        <begin position="1458"/>
        <end position="1483"/>
    </location>
</feature>
<dbReference type="InterPro" id="IPR003593">
    <property type="entry name" value="AAA+_ATPase"/>
</dbReference>
<dbReference type="SUPFAM" id="SSF52540">
    <property type="entry name" value="P-loop containing nucleoside triphosphate hydrolases"/>
    <property type="match status" value="2"/>
</dbReference>
<feature type="transmembrane region" description="Helical" evidence="9">
    <location>
        <begin position="642"/>
        <end position="663"/>
    </location>
</feature>
<dbReference type="InterPro" id="IPR003439">
    <property type="entry name" value="ABC_transporter-like_ATP-bd"/>
</dbReference>
<feature type="transmembrane region" description="Helical" evidence="9">
    <location>
        <begin position="1495"/>
        <end position="1516"/>
    </location>
</feature>
<dbReference type="PROSITE" id="PS50893">
    <property type="entry name" value="ABC_TRANSPORTER_2"/>
    <property type="match status" value="2"/>
</dbReference>
<comment type="caution">
    <text evidence="11">The sequence shown here is derived from an EMBL/GenBank/DDBJ whole genome shotgun (WGS) entry which is preliminary data.</text>
</comment>
<feature type="compositionally biased region" description="Low complexity" evidence="8">
    <location>
        <begin position="305"/>
        <end position="339"/>
    </location>
</feature>
<dbReference type="EMBL" id="LHPG02000004">
    <property type="protein sequence ID" value="PRW58829.1"/>
    <property type="molecule type" value="Genomic_DNA"/>
</dbReference>
<organism evidence="11 12">
    <name type="scientific">Chlorella sorokiniana</name>
    <name type="common">Freshwater green alga</name>
    <dbReference type="NCBI Taxonomy" id="3076"/>
    <lineage>
        <taxon>Eukaryota</taxon>
        <taxon>Viridiplantae</taxon>
        <taxon>Chlorophyta</taxon>
        <taxon>core chlorophytes</taxon>
        <taxon>Trebouxiophyceae</taxon>
        <taxon>Chlorellales</taxon>
        <taxon>Chlorellaceae</taxon>
        <taxon>Chlorella clade</taxon>
        <taxon>Chlorella</taxon>
    </lineage>
</organism>
<dbReference type="GO" id="GO:0016887">
    <property type="term" value="F:ATP hydrolysis activity"/>
    <property type="evidence" value="ECO:0007669"/>
    <property type="project" value="InterPro"/>
</dbReference>
<evidence type="ECO:0000256" key="7">
    <source>
        <dbReference type="ARBA" id="ARBA00023136"/>
    </source>
</evidence>
<protein>
    <submittedName>
        <fullName evidence="11">ATP-binding cassette transporter</fullName>
    </submittedName>
</protein>
<gene>
    <name evidence="11" type="ORF">C2E21_2516</name>
</gene>
<dbReference type="GO" id="GO:0140359">
    <property type="term" value="F:ABC-type transporter activity"/>
    <property type="evidence" value="ECO:0007669"/>
    <property type="project" value="InterPro"/>
</dbReference>
<dbReference type="SMART" id="SM00382">
    <property type="entry name" value="AAA"/>
    <property type="match status" value="2"/>
</dbReference>
<keyword evidence="4" id="KW-0547">Nucleotide-binding</keyword>
<evidence type="ECO:0000256" key="3">
    <source>
        <dbReference type="ARBA" id="ARBA00022692"/>
    </source>
</evidence>
<feature type="transmembrane region" description="Helical" evidence="9">
    <location>
        <begin position="782"/>
        <end position="805"/>
    </location>
</feature>
<evidence type="ECO:0000256" key="2">
    <source>
        <dbReference type="ARBA" id="ARBA00022448"/>
    </source>
</evidence>
<evidence type="ECO:0000256" key="6">
    <source>
        <dbReference type="ARBA" id="ARBA00022989"/>
    </source>
</evidence>
<evidence type="ECO:0000313" key="11">
    <source>
        <dbReference type="EMBL" id="PRW58829.1"/>
    </source>
</evidence>
<evidence type="ECO:0000313" key="12">
    <source>
        <dbReference type="Proteomes" id="UP000239899"/>
    </source>
</evidence>
<feature type="region of interest" description="Disordered" evidence="8">
    <location>
        <begin position="284"/>
        <end position="375"/>
    </location>
</feature>
<reference evidence="11 12" key="1">
    <citation type="journal article" date="2018" name="Plant J.">
        <title>Genome sequences of Chlorella sorokiniana UTEX 1602 and Micractinium conductrix SAG 241.80: implications to maltose excretion by a green alga.</title>
        <authorList>
            <person name="Arriola M.B."/>
            <person name="Velmurugan N."/>
            <person name="Zhang Y."/>
            <person name="Plunkett M.H."/>
            <person name="Hondzo H."/>
            <person name="Barney B.M."/>
        </authorList>
    </citation>
    <scope>NUCLEOTIDE SEQUENCE [LARGE SCALE GENOMIC DNA]</scope>
    <source>
        <strain evidence="12">UTEX 1602</strain>
    </source>
</reference>